<dbReference type="PANTHER" id="PTHR36143">
    <property type="entry name" value="OS08G0177500 PROTEIN"/>
    <property type="match status" value="1"/>
</dbReference>
<evidence type="ECO:0000256" key="1">
    <source>
        <dbReference type="SAM" id="MobiDB-lite"/>
    </source>
</evidence>
<gene>
    <name evidence="2" type="ORF">DCAF_LOCUS13049</name>
</gene>
<dbReference type="AlphaFoldDB" id="A0AAV1RRF8"/>
<keyword evidence="3" id="KW-1185">Reference proteome</keyword>
<protein>
    <submittedName>
        <fullName evidence="2">Uncharacterized protein</fullName>
    </submittedName>
</protein>
<reference evidence="2 3" key="1">
    <citation type="submission" date="2024-01" db="EMBL/GenBank/DDBJ databases">
        <authorList>
            <person name="Waweru B."/>
        </authorList>
    </citation>
    <scope>NUCLEOTIDE SEQUENCE [LARGE SCALE GENOMIC DNA]</scope>
</reference>
<accession>A0AAV1RRF8</accession>
<dbReference type="PANTHER" id="PTHR36143:SF4">
    <property type="entry name" value="OS08G0177500 PROTEIN"/>
    <property type="match status" value="1"/>
</dbReference>
<dbReference type="Proteomes" id="UP001314170">
    <property type="component" value="Unassembled WGS sequence"/>
</dbReference>
<dbReference type="EMBL" id="CAWUPB010001108">
    <property type="protein sequence ID" value="CAK7338008.1"/>
    <property type="molecule type" value="Genomic_DNA"/>
</dbReference>
<proteinExistence type="predicted"/>
<comment type="caution">
    <text evidence="2">The sequence shown here is derived from an EMBL/GenBank/DDBJ whole genome shotgun (WGS) entry which is preliminary data.</text>
</comment>
<feature type="region of interest" description="Disordered" evidence="1">
    <location>
        <begin position="84"/>
        <end position="105"/>
    </location>
</feature>
<evidence type="ECO:0000313" key="2">
    <source>
        <dbReference type="EMBL" id="CAK7338008.1"/>
    </source>
</evidence>
<name>A0AAV1RRF8_9ROSI</name>
<organism evidence="2 3">
    <name type="scientific">Dovyalis caffra</name>
    <dbReference type="NCBI Taxonomy" id="77055"/>
    <lineage>
        <taxon>Eukaryota</taxon>
        <taxon>Viridiplantae</taxon>
        <taxon>Streptophyta</taxon>
        <taxon>Embryophyta</taxon>
        <taxon>Tracheophyta</taxon>
        <taxon>Spermatophyta</taxon>
        <taxon>Magnoliopsida</taxon>
        <taxon>eudicotyledons</taxon>
        <taxon>Gunneridae</taxon>
        <taxon>Pentapetalae</taxon>
        <taxon>rosids</taxon>
        <taxon>fabids</taxon>
        <taxon>Malpighiales</taxon>
        <taxon>Salicaceae</taxon>
        <taxon>Flacourtieae</taxon>
        <taxon>Dovyalis</taxon>
    </lineage>
</organism>
<sequence>MHSTIGSIGYGVCTRGEAKCYQNAKRDAEKETFQVVALRGSPKEKEAEIEDLKHRLECPNKIWSMSIDDPSSPPLKLTMASNLVNKDKRGNGGNTTSTNIENGGDAARFEDASESWVGITDRRGVYRE</sequence>
<evidence type="ECO:0000313" key="3">
    <source>
        <dbReference type="Proteomes" id="UP001314170"/>
    </source>
</evidence>